<evidence type="ECO:0000256" key="1">
    <source>
        <dbReference type="SAM" id="Phobius"/>
    </source>
</evidence>
<feature type="transmembrane region" description="Helical" evidence="1">
    <location>
        <begin position="12"/>
        <end position="31"/>
    </location>
</feature>
<keyword evidence="3" id="KW-1185">Reference proteome</keyword>
<protein>
    <submittedName>
        <fullName evidence="2">Uncharacterized protein</fullName>
    </submittedName>
</protein>
<dbReference type="AlphaFoldDB" id="A0A089PWY3"/>
<accession>A0A089PWY3</accession>
<reference evidence="2 3" key="1">
    <citation type="submission" date="2014-09" db="EMBL/GenBank/DDBJ databases">
        <title>Cedecea neteri SSMD04 Genome Sequencing.</title>
        <authorList>
            <person name="Tan J.-Y."/>
        </authorList>
    </citation>
    <scope>NUCLEOTIDE SEQUENCE [LARGE SCALE GENOMIC DNA]</scope>
    <source>
        <strain evidence="2 3">SSMD04</strain>
    </source>
</reference>
<proteinExistence type="predicted"/>
<dbReference type="Proteomes" id="UP000029481">
    <property type="component" value="Chromosome"/>
</dbReference>
<evidence type="ECO:0000313" key="2">
    <source>
        <dbReference type="EMBL" id="AIR03421.1"/>
    </source>
</evidence>
<organism evidence="2 3">
    <name type="scientific">Cedecea neteri</name>
    <dbReference type="NCBI Taxonomy" id="158822"/>
    <lineage>
        <taxon>Bacteria</taxon>
        <taxon>Pseudomonadati</taxon>
        <taxon>Pseudomonadota</taxon>
        <taxon>Gammaproteobacteria</taxon>
        <taxon>Enterobacterales</taxon>
        <taxon>Enterobacteriaceae</taxon>
        <taxon>Cedecea</taxon>
    </lineage>
</organism>
<evidence type="ECO:0000313" key="3">
    <source>
        <dbReference type="Proteomes" id="UP000029481"/>
    </source>
</evidence>
<dbReference type="KEGG" id="cnt:JT31_01930"/>
<keyword evidence="1" id="KW-0472">Membrane</keyword>
<name>A0A089PWY3_9ENTR</name>
<keyword evidence="1" id="KW-1133">Transmembrane helix</keyword>
<feature type="transmembrane region" description="Helical" evidence="1">
    <location>
        <begin position="46"/>
        <end position="67"/>
    </location>
</feature>
<sequence length="80" mass="8717">MMIAQSLRLNPASLSANIHAPAFVVSAYAFAETPHPARVVPVPYESLLYIVLILAIASPPLVGRCCVKGIKKATRKWPYK</sequence>
<keyword evidence="1" id="KW-0812">Transmembrane</keyword>
<gene>
    <name evidence="2" type="ORF">JT31_01930</name>
</gene>
<dbReference type="EMBL" id="CP009451">
    <property type="protein sequence ID" value="AIR03421.1"/>
    <property type="molecule type" value="Genomic_DNA"/>
</dbReference>